<feature type="region of interest" description="Disordered" evidence="1">
    <location>
        <begin position="299"/>
        <end position="459"/>
    </location>
</feature>
<dbReference type="AlphaFoldDB" id="A0A358DW26"/>
<feature type="chain" id="PRO_5036331275" evidence="2">
    <location>
        <begin position="26"/>
        <end position="479"/>
    </location>
</feature>
<accession>A0A358DW26</accession>
<comment type="caution">
    <text evidence="4">The sequence shown here is derived from an EMBL/GenBank/DDBJ whole genome shotgun (WGS) entry which is preliminary data.</text>
</comment>
<organism evidence="4 6">
    <name type="scientific">Alteromonas australica</name>
    <dbReference type="NCBI Taxonomy" id="589873"/>
    <lineage>
        <taxon>Bacteria</taxon>
        <taxon>Pseudomonadati</taxon>
        <taxon>Pseudomonadota</taxon>
        <taxon>Gammaproteobacteria</taxon>
        <taxon>Alteromonadales</taxon>
        <taxon>Alteromonadaceae</taxon>
        <taxon>Alteromonas/Salinimonas group</taxon>
        <taxon>Alteromonas</taxon>
    </lineage>
</organism>
<keyword evidence="2" id="KW-0732">Signal</keyword>
<dbReference type="EMBL" id="DNAN01000626">
    <property type="protein sequence ID" value="HAW77608.1"/>
    <property type="molecule type" value="Genomic_DNA"/>
</dbReference>
<dbReference type="EMBL" id="DONK01000054">
    <property type="protein sequence ID" value="HBU50408.1"/>
    <property type="molecule type" value="Genomic_DNA"/>
</dbReference>
<name>A0A358DW26_9ALTE</name>
<evidence type="ECO:0000313" key="6">
    <source>
        <dbReference type="Proteomes" id="UP000264779"/>
    </source>
</evidence>
<dbReference type="Proteomes" id="UP000264779">
    <property type="component" value="Unassembled WGS sequence"/>
</dbReference>
<dbReference type="RefSeq" id="WP_196897980.1">
    <property type="nucleotide sequence ID" value="NZ_CALBIY010000109.1"/>
</dbReference>
<feature type="compositionally biased region" description="Basic and acidic residues" evidence="1">
    <location>
        <begin position="353"/>
        <end position="374"/>
    </location>
</feature>
<dbReference type="Proteomes" id="UP000263517">
    <property type="component" value="Unassembled WGS sequence"/>
</dbReference>
<dbReference type="InterPro" id="IPR021728">
    <property type="entry name" value="DUF3300"/>
</dbReference>
<evidence type="ECO:0000313" key="5">
    <source>
        <dbReference type="Proteomes" id="UP000263517"/>
    </source>
</evidence>
<dbReference type="Pfam" id="PF11737">
    <property type="entry name" value="DUF3300"/>
    <property type="match status" value="1"/>
</dbReference>
<evidence type="ECO:0000256" key="2">
    <source>
        <dbReference type="SAM" id="SignalP"/>
    </source>
</evidence>
<dbReference type="PANTHER" id="PTHR40269:SF1">
    <property type="entry name" value="OUTER MEMBRANE PROTEIN"/>
    <property type="match status" value="1"/>
</dbReference>
<proteinExistence type="predicted"/>
<evidence type="ECO:0000256" key="1">
    <source>
        <dbReference type="SAM" id="MobiDB-lite"/>
    </source>
</evidence>
<evidence type="ECO:0000313" key="3">
    <source>
        <dbReference type="EMBL" id="HAW77608.1"/>
    </source>
</evidence>
<gene>
    <name evidence="3" type="ORF">DCW74_17975</name>
    <name evidence="4" type="ORF">DEB45_04025</name>
</gene>
<feature type="signal peptide" evidence="2">
    <location>
        <begin position="1"/>
        <end position="25"/>
    </location>
</feature>
<feature type="compositionally biased region" description="Basic and acidic residues" evidence="1">
    <location>
        <begin position="316"/>
        <end position="329"/>
    </location>
</feature>
<reference evidence="5 6" key="1">
    <citation type="journal article" date="2018" name="Nat. Biotechnol.">
        <title>A standardized bacterial taxonomy based on genome phylogeny substantially revises the tree of life.</title>
        <authorList>
            <person name="Parks D.H."/>
            <person name="Chuvochina M."/>
            <person name="Waite D.W."/>
            <person name="Rinke C."/>
            <person name="Skarshewski A."/>
            <person name="Chaumeil P.A."/>
            <person name="Hugenholtz P."/>
        </authorList>
    </citation>
    <scope>NUCLEOTIDE SEQUENCE [LARGE SCALE GENOMIC DNA]</scope>
    <source>
        <strain evidence="4">UBA11621</strain>
        <strain evidence="3">UBA11978</strain>
    </source>
</reference>
<feature type="compositionally biased region" description="Polar residues" evidence="1">
    <location>
        <begin position="379"/>
        <end position="402"/>
    </location>
</feature>
<feature type="compositionally biased region" description="Polar residues" evidence="1">
    <location>
        <begin position="423"/>
        <end position="441"/>
    </location>
</feature>
<protein>
    <submittedName>
        <fullName evidence="4">DUF3300 domain-containing protein</fullName>
    </submittedName>
</protein>
<evidence type="ECO:0000313" key="4">
    <source>
        <dbReference type="EMBL" id="HBU50408.1"/>
    </source>
</evidence>
<sequence>MKNVTLSILLLLGSGAVLVPTFASASSQSQTQVEVADYSDAQLDSLLAPIALYPDALLTHILIATTYPLDVIAADRWRQSNTHLTAQQVEQVITPISWDPSVKAIAPFTDILHTMAEDIDWMEQVGDNMLVNEDRVLDRIQVLRQHAYHSGNLRTNDYLDVAQESSIIYIAPRHRETIYVPYYNPTHVFGHWNHSIAPYHWHFGVSVHQSARIYWSPRVHLSTLFYFGGIHWHNRHLVVHRGPVTRYYRHTPVKRVYSKGYQRWNHNVDHRRARYSQRVTHTAPKRYQHKQTIMVNKPGNKHQIKTGTPNRHTLVRHSELKNKLSDNRNRNRTVRNNQGTIDTTRGNKSHKNTVRENKSGNNQYREKRVQDKGVRGNQRYANVQQKLSRQSHKPATNSNKSSSTRHEPSLKRSHNSSNNRHSVSPQRQAKHSSPASRNVSRYSDKSHSRGLKQASYPAQKSASLECGALFYELRDRLRI</sequence>
<dbReference type="PANTHER" id="PTHR40269">
    <property type="entry name" value="OUTER MEMBRANE PROTEIN-RELATED"/>
    <property type="match status" value="1"/>
</dbReference>